<feature type="compositionally biased region" description="Basic and acidic residues" evidence="1">
    <location>
        <begin position="43"/>
        <end position="57"/>
    </location>
</feature>
<evidence type="ECO:0000256" key="1">
    <source>
        <dbReference type="SAM" id="MobiDB-lite"/>
    </source>
</evidence>
<reference evidence="2" key="2">
    <citation type="journal article" date="2021" name="PeerJ">
        <title>Extensive microbial diversity within the chicken gut microbiome revealed by metagenomics and culture.</title>
        <authorList>
            <person name="Gilroy R."/>
            <person name="Ravi A."/>
            <person name="Getino M."/>
            <person name="Pursley I."/>
            <person name="Horton D.L."/>
            <person name="Alikhan N.F."/>
            <person name="Baker D."/>
            <person name="Gharbi K."/>
            <person name="Hall N."/>
            <person name="Watson M."/>
            <person name="Adriaenssens E.M."/>
            <person name="Foster-Nyarko E."/>
            <person name="Jarju S."/>
            <person name="Secka A."/>
            <person name="Antonio M."/>
            <person name="Oren A."/>
            <person name="Chaudhuri R.R."/>
            <person name="La Ragione R."/>
            <person name="Hildebrand F."/>
            <person name="Pallen M.J."/>
        </authorList>
    </citation>
    <scope>NUCLEOTIDE SEQUENCE</scope>
    <source>
        <strain evidence="2">CHK123-3438</strain>
    </source>
</reference>
<dbReference type="AlphaFoldDB" id="A0A9D1GGT3"/>
<evidence type="ECO:0000313" key="2">
    <source>
        <dbReference type="EMBL" id="HIT40773.1"/>
    </source>
</evidence>
<gene>
    <name evidence="2" type="ORF">IAB60_01525</name>
</gene>
<accession>A0A9D1GGT3</accession>
<comment type="caution">
    <text evidence="2">The sequence shown here is derived from an EMBL/GenBank/DDBJ whole genome shotgun (WGS) entry which is preliminary data.</text>
</comment>
<protein>
    <submittedName>
        <fullName evidence="2">Uncharacterized protein</fullName>
    </submittedName>
</protein>
<name>A0A9D1GGT3_9FIRM</name>
<dbReference type="EMBL" id="DVKS01000027">
    <property type="protein sequence ID" value="HIT40773.1"/>
    <property type="molecule type" value="Genomic_DNA"/>
</dbReference>
<dbReference type="Proteomes" id="UP000886860">
    <property type="component" value="Unassembled WGS sequence"/>
</dbReference>
<feature type="region of interest" description="Disordered" evidence="1">
    <location>
        <begin position="43"/>
        <end position="64"/>
    </location>
</feature>
<organism evidence="2 3">
    <name type="scientific">Candidatus Caccovicinus merdipullorum</name>
    <dbReference type="NCBI Taxonomy" id="2840724"/>
    <lineage>
        <taxon>Bacteria</taxon>
        <taxon>Bacillati</taxon>
        <taxon>Bacillota</taxon>
        <taxon>Clostridia</taxon>
        <taxon>Eubacteriales</taxon>
        <taxon>Candidatus Caccovicinus</taxon>
    </lineage>
</organism>
<sequence>MKETDAVKMEYKADIRDMVEEIEDEAALFRLWRITAAMVQEERKEKDHGMIEGRDPENDSPDEIGIMGKVDEIRRSIPGEFDLPLPDALAITSQESLERLDLVQYGFYAGFYQGQRCCLKEEGVLIGPSEEADYMDFLEFEPEASEMVVKADKNVAIAMDEYMAAIQEETFYHVAAYFRQRAKSGKRFLNPAEEMPQSPID</sequence>
<evidence type="ECO:0000313" key="3">
    <source>
        <dbReference type="Proteomes" id="UP000886860"/>
    </source>
</evidence>
<proteinExistence type="predicted"/>
<reference evidence="2" key="1">
    <citation type="submission" date="2020-10" db="EMBL/GenBank/DDBJ databases">
        <authorList>
            <person name="Gilroy R."/>
        </authorList>
    </citation>
    <scope>NUCLEOTIDE SEQUENCE</scope>
    <source>
        <strain evidence="2">CHK123-3438</strain>
    </source>
</reference>